<dbReference type="Proteomes" id="UP000665026">
    <property type="component" value="Chromosome"/>
</dbReference>
<dbReference type="InterPro" id="IPR018247">
    <property type="entry name" value="EF_Hand_1_Ca_BS"/>
</dbReference>
<protein>
    <recommendedName>
        <fullName evidence="5">EF hand</fullName>
    </recommendedName>
</protein>
<evidence type="ECO:0000256" key="2">
    <source>
        <dbReference type="SAM" id="SignalP"/>
    </source>
</evidence>
<accession>A0A975EQK0</accession>
<dbReference type="RefSeq" id="WP_209357064.1">
    <property type="nucleotide sequence ID" value="NZ_CP060010.1"/>
</dbReference>
<evidence type="ECO:0000313" key="3">
    <source>
        <dbReference type="EMBL" id="QTN36363.1"/>
    </source>
</evidence>
<organism evidence="3 4">
    <name type="scientific">Cognatishimia activa</name>
    <dbReference type="NCBI Taxonomy" id="1715691"/>
    <lineage>
        <taxon>Bacteria</taxon>
        <taxon>Pseudomonadati</taxon>
        <taxon>Pseudomonadota</taxon>
        <taxon>Alphaproteobacteria</taxon>
        <taxon>Rhodobacterales</taxon>
        <taxon>Paracoccaceae</taxon>
        <taxon>Cognatishimia</taxon>
    </lineage>
</organism>
<feature type="signal peptide" evidence="2">
    <location>
        <begin position="1"/>
        <end position="22"/>
    </location>
</feature>
<gene>
    <name evidence="3" type="ORF">HZ995_02240</name>
</gene>
<feature type="compositionally biased region" description="Basic and acidic residues" evidence="1">
    <location>
        <begin position="24"/>
        <end position="34"/>
    </location>
</feature>
<reference evidence="3" key="1">
    <citation type="submission" date="2020-07" db="EMBL/GenBank/DDBJ databases">
        <title>Genome sequences of bacteria associated with the marine, planktonic diatom Thalassiosira profunda strain ECT2AJA-044.</title>
        <authorList>
            <person name="Gargas C.B."/>
            <person name="Roberts W.R."/>
            <person name="Alverson A.J."/>
        </authorList>
    </citation>
    <scope>NUCLEOTIDE SEQUENCE</scope>
    <source>
        <strain evidence="3">ECT2AJA-044</strain>
    </source>
</reference>
<evidence type="ECO:0000313" key="4">
    <source>
        <dbReference type="Proteomes" id="UP000665026"/>
    </source>
</evidence>
<dbReference type="PROSITE" id="PS00018">
    <property type="entry name" value="EF_HAND_1"/>
    <property type="match status" value="1"/>
</dbReference>
<dbReference type="SUPFAM" id="SSF47473">
    <property type="entry name" value="EF-hand"/>
    <property type="match status" value="1"/>
</dbReference>
<dbReference type="KEGG" id="cact:HZ995_02240"/>
<dbReference type="AlphaFoldDB" id="A0A975EQK0"/>
<sequence length="183" mass="19498">MARSNKIAVLTLISILTSPATANPDHHDGEDQTQKGDTPFVDQSGMQGMSGKGMLGMSGIGEMDGYHMQVVQMMMQMHMSMMGQMHGRASDALAGLFAGGLTNEDIMLRFDANGNGALDLSEFQSWNTHVQHAVLVDRFQAIDSDGADAISMDELAAARNGVSMAAHKAGAMMNSGMTDDEKN</sequence>
<name>A0A975EQK0_9RHOB</name>
<dbReference type="Gene3D" id="1.10.238.10">
    <property type="entry name" value="EF-hand"/>
    <property type="match status" value="1"/>
</dbReference>
<evidence type="ECO:0000256" key="1">
    <source>
        <dbReference type="SAM" id="MobiDB-lite"/>
    </source>
</evidence>
<feature type="chain" id="PRO_5037156836" description="EF hand" evidence="2">
    <location>
        <begin position="23"/>
        <end position="183"/>
    </location>
</feature>
<evidence type="ECO:0008006" key="5">
    <source>
        <dbReference type="Google" id="ProtNLM"/>
    </source>
</evidence>
<proteinExistence type="predicted"/>
<dbReference type="InterPro" id="IPR011992">
    <property type="entry name" value="EF-hand-dom_pair"/>
</dbReference>
<feature type="region of interest" description="Disordered" evidence="1">
    <location>
        <begin position="19"/>
        <end position="38"/>
    </location>
</feature>
<keyword evidence="2" id="KW-0732">Signal</keyword>
<dbReference type="EMBL" id="CP060010">
    <property type="protein sequence ID" value="QTN36363.1"/>
    <property type="molecule type" value="Genomic_DNA"/>
</dbReference>